<name>A0A5C6X4P3_9DELT</name>
<accession>A0A5C6X4P3</accession>
<dbReference type="OrthoDB" id="5514527at2"/>
<organism evidence="2 3">
    <name type="scientific">Lujinxingia vulgaris</name>
    <dbReference type="NCBI Taxonomy" id="2600176"/>
    <lineage>
        <taxon>Bacteria</taxon>
        <taxon>Deltaproteobacteria</taxon>
        <taxon>Bradymonadales</taxon>
        <taxon>Lujinxingiaceae</taxon>
        <taxon>Lujinxingia</taxon>
    </lineage>
</organism>
<evidence type="ECO:0000313" key="2">
    <source>
        <dbReference type="EMBL" id="TXD34570.1"/>
    </source>
</evidence>
<sequence length="99" mass="10790">MSVKKWMLAAVMLVMVGCGAEATDRPEDCRQGEYFDEARELCMSCPAVQEPQCREGCGLEIFEDQRGCPLARCESGCEGCADDEVFEASTNQCVAPEPA</sequence>
<protein>
    <submittedName>
        <fullName evidence="2">Uncharacterized protein</fullName>
    </submittedName>
</protein>
<dbReference type="Proteomes" id="UP000321046">
    <property type="component" value="Unassembled WGS sequence"/>
</dbReference>
<reference evidence="2 3" key="1">
    <citation type="submission" date="2019-08" db="EMBL/GenBank/DDBJ databases">
        <title>Bradymonadales sp. TMQ2.</title>
        <authorList>
            <person name="Liang Q."/>
        </authorList>
    </citation>
    <scope>NUCLEOTIDE SEQUENCE [LARGE SCALE GENOMIC DNA]</scope>
    <source>
        <strain evidence="2 3">TMQ2</strain>
    </source>
</reference>
<comment type="caution">
    <text evidence="2">The sequence shown here is derived from an EMBL/GenBank/DDBJ whole genome shotgun (WGS) entry which is preliminary data.</text>
</comment>
<keyword evidence="1" id="KW-0732">Signal</keyword>
<gene>
    <name evidence="2" type="ORF">FRC96_13205</name>
</gene>
<feature type="signal peptide" evidence="1">
    <location>
        <begin position="1"/>
        <end position="22"/>
    </location>
</feature>
<dbReference type="PROSITE" id="PS51257">
    <property type="entry name" value="PROKAR_LIPOPROTEIN"/>
    <property type="match status" value="1"/>
</dbReference>
<dbReference type="AlphaFoldDB" id="A0A5C6X4P3"/>
<proteinExistence type="predicted"/>
<evidence type="ECO:0000313" key="3">
    <source>
        <dbReference type="Proteomes" id="UP000321046"/>
    </source>
</evidence>
<feature type="chain" id="PRO_5023115372" evidence="1">
    <location>
        <begin position="23"/>
        <end position="99"/>
    </location>
</feature>
<dbReference type="EMBL" id="VOSL01000054">
    <property type="protein sequence ID" value="TXD34570.1"/>
    <property type="molecule type" value="Genomic_DNA"/>
</dbReference>
<evidence type="ECO:0000256" key="1">
    <source>
        <dbReference type="SAM" id="SignalP"/>
    </source>
</evidence>
<dbReference type="RefSeq" id="WP_146974954.1">
    <property type="nucleotide sequence ID" value="NZ_VOSL01000054.1"/>
</dbReference>